<dbReference type="PANTHER" id="PTHR35290:SF2">
    <property type="entry name" value="PROTEIN CASPARIAN STRIP INTEGRITY FACTOR 1"/>
    <property type="match status" value="1"/>
</dbReference>
<sequence length="102" mass="12030">MGFVLLLKKSLLFLLFSAAIFSTSFAVRLSKSLDNPELKEIATTYNHDFKFESRDNDELELWKQRRHDDEIQERVLRVEINDYGRYDPAPALVKPRFKLIPN</sequence>
<keyword evidence="1" id="KW-0732">Signal</keyword>
<dbReference type="InterPro" id="IPR038974">
    <property type="entry name" value="CIF1/2"/>
</dbReference>
<feature type="signal peptide" evidence="1">
    <location>
        <begin position="1"/>
        <end position="26"/>
    </location>
</feature>
<reference evidence="2" key="2">
    <citation type="journal article" date="2024" name="Plant">
        <title>Genomic evolution and insights into agronomic trait innovations of Sesamum species.</title>
        <authorList>
            <person name="Miao H."/>
            <person name="Wang L."/>
            <person name="Qu L."/>
            <person name="Liu H."/>
            <person name="Sun Y."/>
            <person name="Le M."/>
            <person name="Wang Q."/>
            <person name="Wei S."/>
            <person name="Zheng Y."/>
            <person name="Lin W."/>
            <person name="Duan Y."/>
            <person name="Cao H."/>
            <person name="Xiong S."/>
            <person name="Wang X."/>
            <person name="Wei L."/>
            <person name="Li C."/>
            <person name="Ma Q."/>
            <person name="Ju M."/>
            <person name="Zhao R."/>
            <person name="Li G."/>
            <person name="Mu C."/>
            <person name="Tian Q."/>
            <person name="Mei H."/>
            <person name="Zhang T."/>
            <person name="Gao T."/>
            <person name="Zhang H."/>
        </authorList>
    </citation>
    <scope>NUCLEOTIDE SEQUENCE</scope>
    <source>
        <strain evidence="2">KEN1</strain>
    </source>
</reference>
<evidence type="ECO:0000313" key="2">
    <source>
        <dbReference type="EMBL" id="KAL0454158.1"/>
    </source>
</evidence>
<evidence type="ECO:0000256" key="1">
    <source>
        <dbReference type="SAM" id="SignalP"/>
    </source>
</evidence>
<dbReference type="EMBL" id="JACGWN010000003">
    <property type="protein sequence ID" value="KAL0454158.1"/>
    <property type="molecule type" value="Genomic_DNA"/>
</dbReference>
<organism evidence="2">
    <name type="scientific">Sesamum latifolium</name>
    <dbReference type="NCBI Taxonomy" id="2727402"/>
    <lineage>
        <taxon>Eukaryota</taxon>
        <taxon>Viridiplantae</taxon>
        <taxon>Streptophyta</taxon>
        <taxon>Embryophyta</taxon>
        <taxon>Tracheophyta</taxon>
        <taxon>Spermatophyta</taxon>
        <taxon>Magnoliopsida</taxon>
        <taxon>eudicotyledons</taxon>
        <taxon>Gunneridae</taxon>
        <taxon>Pentapetalae</taxon>
        <taxon>asterids</taxon>
        <taxon>lamiids</taxon>
        <taxon>Lamiales</taxon>
        <taxon>Pedaliaceae</taxon>
        <taxon>Sesamum</taxon>
    </lineage>
</organism>
<accession>A0AAW2XK36</accession>
<gene>
    <name evidence="2" type="ORF">Slati_0755000</name>
</gene>
<dbReference type="PANTHER" id="PTHR35290">
    <property type="entry name" value="PROTEIN CASPARIAN STRIP INTEGRITY FACTOR 1-RELATED"/>
    <property type="match status" value="1"/>
</dbReference>
<dbReference type="AlphaFoldDB" id="A0AAW2XK36"/>
<name>A0AAW2XK36_9LAMI</name>
<protein>
    <submittedName>
        <fullName evidence="2">Uncharacterized protein</fullName>
    </submittedName>
</protein>
<proteinExistence type="predicted"/>
<reference evidence="2" key="1">
    <citation type="submission" date="2020-06" db="EMBL/GenBank/DDBJ databases">
        <authorList>
            <person name="Li T."/>
            <person name="Hu X."/>
            <person name="Zhang T."/>
            <person name="Song X."/>
            <person name="Zhang H."/>
            <person name="Dai N."/>
            <person name="Sheng W."/>
            <person name="Hou X."/>
            <person name="Wei L."/>
        </authorList>
    </citation>
    <scope>NUCLEOTIDE SEQUENCE</scope>
    <source>
        <strain evidence="2">KEN1</strain>
        <tissue evidence="2">Leaf</tissue>
    </source>
</reference>
<feature type="chain" id="PRO_5043878897" evidence="1">
    <location>
        <begin position="27"/>
        <end position="102"/>
    </location>
</feature>
<comment type="caution">
    <text evidence="2">The sequence shown here is derived from an EMBL/GenBank/DDBJ whole genome shotgun (WGS) entry which is preliminary data.</text>
</comment>